<accession>A0ABQ1W546</accession>
<dbReference type="InterPro" id="IPR000933">
    <property type="entry name" value="Glyco_hydro_29"/>
</dbReference>
<sequence>MDKSIIEQRTERTQWFLHDRFGMFIHWGLYAIPARDEWVRSQEKMSLEDYQIYYDEFNPDLYNPRAWARIAKQAGMKYAVMTAKHHDGFCLFDSQLTDYKSTNTQAQRDLVREFLDAFRAEGLKVGLYYSLLDWHHPDYPAYGDLHHPMRDNPDFKRNPDSLNGYLDYMHGQVRELLTNYGKLDIMWFDFSYDNMQGEAWRASELMEMIRSLQPQIIVDNRLEASGSIGGSIYSNNPSFYSGDFASPEQMIPPQGVMNEAGESIPWEACITLNNHWSYSSSDQVYKTARMVIRKLVECVSKNGNLLLNVGPNARGEIPDKSIEILKEIGSWMRRNSESIYGCGEAGIEKPEWGRYTRRGDKLYAHLFEENVGAIHLLGLADRIKKARMLADGSEVLIGRPWNTVLYPNDAFLSLSRPEHYTFPLPDEIDTVIELTLVEEELC</sequence>
<evidence type="ECO:0000256" key="5">
    <source>
        <dbReference type="ARBA" id="ARBA00022801"/>
    </source>
</evidence>
<protein>
    <recommendedName>
        <fullName evidence="3">alpha-L-fucosidase</fullName>
        <ecNumber evidence="3">3.2.1.51</ecNumber>
    </recommendedName>
</protein>
<feature type="domain" description="Glycoside hydrolase family 29 N-terminal" evidence="7">
    <location>
        <begin position="10"/>
        <end position="337"/>
    </location>
</feature>
<evidence type="ECO:0000259" key="7">
    <source>
        <dbReference type="Pfam" id="PF01120"/>
    </source>
</evidence>
<dbReference type="InterPro" id="IPR057739">
    <property type="entry name" value="Glyco_hydro_29_N"/>
</dbReference>
<gene>
    <name evidence="8" type="ORF">GCM10010913_37990</name>
</gene>
<dbReference type="InterPro" id="IPR016286">
    <property type="entry name" value="FUC_metazoa-typ"/>
</dbReference>
<comment type="function">
    <text evidence="1">Alpha-L-fucosidase is responsible for hydrolyzing the alpha-1,6-linked fucose joined to the reducing-end N-acetylglucosamine of the carbohydrate moieties of glycoproteins.</text>
</comment>
<keyword evidence="4" id="KW-0732">Signal</keyword>
<evidence type="ECO:0000313" key="9">
    <source>
        <dbReference type="Proteomes" id="UP000608420"/>
    </source>
</evidence>
<dbReference type="PANTHER" id="PTHR10030">
    <property type="entry name" value="ALPHA-L-FUCOSIDASE"/>
    <property type="match status" value="1"/>
</dbReference>
<dbReference type="Gene3D" id="2.60.40.1180">
    <property type="entry name" value="Golgi alpha-mannosidase II"/>
    <property type="match status" value="1"/>
</dbReference>
<evidence type="ECO:0000313" key="8">
    <source>
        <dbReference type="EMBL" id="GGG12601.1"/>
    </source>
</evidence>
<dbReference type="EMBL" id="BMIW01000034">
    <property type="protein sequence ID" value="GGG12601.1"/>
    <property type="molecule type" value="Genomic_DNA"/>
</dbReference>
<evidence type="ECO:0000256" key="3">
    <source>
        <dbReference type="ARBA" id="ARBA00012662"/>
    </source>
</evidence>
<dbReference type="SMART" id="SM00812">
    <property type="entry name" value="Alpha_L_fucos"/>
    <property type="match status" value="1"/>
</dbReference>
<dbReference type="PANTHER" id="PTHR10030:SF37">
    <property type="entry name" value="ALPHA-L-FUCOSIDASE-RELATED"/>
    <property type="match status" value="1"/>
</dbReference>
<evidence type="ECO:0000256" key="4">
    <source>
        <dbReference type="ARBA" id="ARBA00022729"/>
    </source>
</evidence>
<keyword evidence="5" id="KW-0378">Hydrolase</keyword>
<comment type="similarity">
    <text evidence="2">Belongs to the glycosyl hydrolase 29 family.</text>
</comment>
<dbReference type="PIRSF" id="PIRSF001092">
    <property type="entry name" value="Alpha-L-fucosidase"/>
    <property type="match status" value="1"/>
</dbReference>
<dbReference type="RefSeq" id="WP_120461979.1">
    <property type="nucleotide sequence ID" value="NZ_BMIW01000034.1"/>
</dbReference>
<keyword evidence="6" id="KW-0326">Glycosidase</keyword>
<comment type="caution">
    <text evidence="8">The sequence shown here is derived from an EMBL/GenBank/DDBJ whole genome shotgun (WGS) entry which is preliminary data.</text>
</comment>
<dbReference type="InterPro" id="IPR013780">
    <property type="entry name" value="Glyco_hydro_b"/>
</dbReference>
<dbReference type="Gene3D" id="3.20.20.80">
    <property type="entry name" value="Glycosidases"/>
    <property type="match status" value="1"/>
</dbReference>
<dbReference type="InterPro" id="IPR017853">
    <property type="entry name" value="GH"/>
</dbReference>
<reference evidence="9" key="1">
    <citation type="journal article" date="2019" name="Int. J. Syst. Evol. Microbiol.">
        <title>The Global Catalogue of Microorganisms (GCM) 10K type strain sequencing project: providing services to taxonomists for standard genome sequencing and annotation.</title>
        <authorList>
            <consortium name="The Broad Institute Genomics Platform"/>
            <consortium name="The Broad Institute Genome Sequencing Center for Infectious Disease"/>
            <person name="Wu L."/>
            <person name="Ma J."/>
        </authorList>
    </citation>
    <scope>NUCLEOTIDE SEQUENCE [LARGE SCALE GENOMIC DNA]</scope>
    <source>
        <strain evidence="9">CGMCC 1.15420</strain>
    </source>
</reference>
<evidence type="ECO:0000256" key="2">
    <source>
        <dbReference type="ARBA" id="ARBA00007951"/>
    </source>
</evidence>
<dbReference type="Proteomes" id="UP000608420">
    <property type="component" value="Unassembled WGS sequence"/>
</dbReference>
<keyword evidence="9" id="KW-1185">Reference proteome</keyword>
<evidence type="ECO:0000256" key="6">
    <source>
        <dbReference type="ARBA" id="ARBA00023295"/>
    </source>
</evidence>
<dbReference type="EC" id="3.2.1.51" evidence="3"/>
<organism evidence="8 9">
    <name type="scientific">Paenibacillus aceti</name>
    <dbReference type="NCBI Taxonomy" id="1820010"/>
    <lineage>
        <taxon>Bacteria</taxon>
        <taxon>Bacillati</taxon>
        <taxon>Bacillota</taxon>
        <taxon>Bacilli</taxon>
        <taxon>Bacillales</taxon>
        <taxon>Paenibacillaceae</taxon>
        <taxon>Paenibacillus</taxon>
    </lineage>
</organism>
<name>A0ABQ1W546_9BACL</name>
<proteinExistence type="inferred from homology"/>
<evidence type="ECO:0000256" key="1">
    <source>
        <dbReference type="ARBA" id="ARBA00004071"/>
    </source>
</evidence>
<dbReference type="SUPFAM" id="SSF51445">
    <property type="entry name" value="(Trans)glycosidases"/>
    <property type="match status" value="1"/>
</dbReference>
<dbReference type="PRINTS" id="PR00741">
    <property type="entry name" value="GLHYDRLASE29"/>
</dbReference>
<dbReference type="Pfam" id="PF01120">
    <property type="entry name" value="Alpha_L_fucos"/>
    <property type="match status" value="1"/>
</dbReference>